<evidence type="ECO:0000313" key="3">
    <source>
        <dbReference type="Proteomes" id="UP000799440"/>
    </source>
</evidence>
<proteinExistence type="predicted"/>
<organism evidence="2 3">
    <name type="scientific">Sporormia fimetaria CBS 119925</name>
    <dbReference type="NCBI Taxonomy" id="1340428"/>
    <lineage>
        <taxon>Eukaryota</taxon>
        <taxon>Fungi</taxon>
        <taxon>Dikarya</taxon>
        <taxon>Ascomycota</taxon>
        <taxon>Pezizomycotina</taxon>
        <taxon>Dothideomycetes</taxon>
        <taxon>Pleosporomycetidae</taxon>
        <taxon>Pleosporales</taxon>
        <taxon>Sporormiaceae</taxon>
        <taxon>Sporormia</taxon>
    </lineage>
</organism>
<dbReference type="AlphaFoldDB" id="A0A6A6VB76"/>
<protein>
    <submittedName>
        <fullName evidence="2">Alpha/beta-hydrolase</fullName>
    </submittedName>
</protein>
<sequence>MTAYETAISLQDQKFAEFGFTKTIVNAEHVCTYTRNLGAASDKNPVLVLLHGYPQSSYLWRHFIELLPSETSLFIPDLPGYGASAPIENNDKLSIGKAVLSALQTQFQRSCARPSSQDIPVILIGHDRGARVAHRLCVSGFSGVQIKGVCLIDIVPTLTQWHSAASSRAVTGFFHWPFLANVPQANAMISAYGGDRWCSDLLHRWVGSRASSLTNLASDSSFDVYTGFFLNPSVVDASNKDYEAGATVDVDEQESDQEEGRKLGCDVLVLYSEEYLGKRFDIKGVWEEWMGQRGRLECVGIGDGVGHFVVEEHPQVCAKAVVGWLHGLGRHG</sequence>
<dbReference type="Pfam" id="PF12697">
    <property type="entry name" value="Abhydrolase_6"/>
    <property type="match status" value="1"/>
</dbReference>
<dbReference type="Proteomes" id="UP000799440">
    <property type="component" value="Unassembled WGS sequence"/>
</dbReference>
<gene>
    <name evidence="2" type="ORF">M011DRAFT_477594</name>
</gene>
<dbReference type="OrthoDB" id="408373at2759"/>
<dbReference type="InterPro" id="IPR000073">
    <property type="entry name" value="AB_hydrolase_1"/>
</dbReference>
<dbReference type="PANTHER" id="PTHR43329">
    <property type="entry name" value="EPOXIDE HYDROLASE"/>
    <property type="match status" value="1"/>
</dbReference>
<dbReference type="Gene3D" id="3.40.50.1820">
    <property type="entry name" value="alpha/beta hydrolase"/>
    <property type="match status" value="1"/>
</dbReference>
<evidence type="ECO:0000313" key="2">
    <source>
        <dbReference type="EMBL" id="KAF2747146.1"/>
    </source>
</evidence>
<dbReference type="EMBL" id="MU006574">
    <property type="protein sequence ID" value="KAF2747146.1"/>
    <property type="molecule type" value="Genomic_DNA"/>
</dbReference>
<feature type="domain" description="AB hydrolase-1" evidence="1">
    <location>
        <begin position="47"/>
        <end position="320"/>
    </location>
</feature>
<dbReference type="InterPro" id="IPR029058">
    <property type="entry name" value="AB_hydrolase_fold"/>
</dbReference>
<dbReference type="SUPFAM" id="SSF53474">
    <property type="entry name" value="alpha/beta-Hydrolases"/>
    <property type="match status" value="1"/>
</dbReference>
<reference evidence="2" key="1">
    <citation type="journal article" date="2020" name="Stud. Mycol.">
        <title>101 Dothideomycetes genomes: a test case for predicting lifestyles and emergence of pathogens.</title>
        <authorList>
            <person name="Haridas S."/>
            <person name="Albert R."/>
            <person name="Binder M."/>
            <person name="Bloem J."/>
            <person name="Labutti K."/>
            <person name="Salamov A."/>
            <person name="Andreopoulos B."/>
            <person name="Baker S."/>
            <person name="Barry K."/>
            <person name="Bills G."/>
            <person name="Bluhm B."/>
            <person name="Cannon C."/>
            <person name="Castanera R."/>
            <person name="Culley D."/>
            <person name="Daum C."/>
            <person name="Ezra D."/>
            <person name="Gonzalez J."/>
            <person name="Henrissat B."/>
            <person name="Kuo A."/>
            <person name="Liang C."/>
            <person name="Lipzen A."/>
            <person name="Lutzoni F."/>
            <person name="Magnuson J."/>
            <person name="Mondo S."/>
            <person name="Nolan M."/>
            <person name="Ohm R."/>
            <person name="Pangilinan J."/>
            <person name="Park H.-J."/>
            <person name="Ramirez L."/>
            <person name="Alfaro M."/>
            <person name="Sun H."/>
            <person name="Tritt A."/>
            <person name="Yoshinaga Y."/>
            <person name="Zwiers L.-H."/>
            <person name="Turgeon B."/>
            <person name="Goodwin S."/>
            <person name="Spatafora J."/>
            <person name="Crous P."/>
            <person name="Grigoriev I."/>
        </authorList>
    </citation>
    <scope>NUCLEOTIDE SEQUENCE</scope>
    <source>
        <strain evidence="2">CBS 119925</strain>
    </source>
</reference>
<accession>A0A6A6VB76</accession>
<keyword evidence="3" id="KW-1185">Reference proteome</keyword>
<name>A0A6A6VB76_9PLEO</name>
<evidence type="ECO:0000259" key="1">
    <source>
        <dbReference type="Pfam" id="PF12697"/>
    </source>
</evidence>